<sequence>MRTRMLQTKRHHGGGLRAKQNLATISPRMVASVRDFQAMAGLLACWSSVSGRLPTPFCRGQWRYGQKPLSVQLRGQHRLLPVSLLALSHADAACGSHSCGSVDTVWQSLSMP</sequence>
<protein>
    <submittedName>
        <fullName evidence="1">Uncharacterized protein</fullName>
    </submittedName>
</protein>
<dbReference type="Proteomes" id="UP000196086">
    <property type="component" value="Unassembled WGS sequence"/>
</dbReference>
<comment type="caution">
    <text evidence="1">The sequence shown here is derived from an EMBL/GenBank/DDBJ whole genome shotgun (WGS) entry which is preliminary data.</text>
</comment>
<reference evidence="1 2" key="1">
    <citation type="submission" date="2014-06" db="EMBL/GenBank/DDBJ databases">
        <authorList>
            <person name="Ju J."/>
            <person name="Zhang J."/>
        </authorList>
    </citation>
    <scope>NUCLEOTIDE SEQUENCE [LARGE SCALE GENOMIC DNA]</scope>
    <source>
        <strain evidence="1 2">DsW_47</strain>
    </source>
</reference>
<proteinExistence type="predicted"/>
<evidence type="ECO:0000313" key="1">
    <source>
        <dbReference type="EMBL" id="OUJ04471.1"/>
    </source>
</evidence>
<name>A0A1Z5YYT1_9PROT</name>
<evidence type="ECO:0000313" key="2">
    <source>
        <dbReference type="Proteomes" id="UP000196086"/>
    </source>
</evidence>
<dbReference type="AlphaFoldDB" id="A0A1Z5YYT1"/>
<dbReference type="EMBL" id="JOMQ01000002">
    <property type="protein sequence ID" value="OUJ04471.1"/>
    <property type="molecule type" value="Genomic_DNA"/>
</dbReference>
<accession>A0A1Z5YYT1</accession>
<gene>
    <name evidence="1" type="ORF">HK14_04070</name>
</gene>
<organism evidence="1 2">
    <name type="scientific">Acetobacter cibinongensis</name>
    <dbReference type="NCBI Taxonomy" id="146475"/>
    <lineage>
        <taxon>Bacteria</taxon>
        <taxon>Pseudomonadati</taxon>
        <taxon>Pseudomonadota</taxon>
        <taxon>Alphaproteobacteria</taxon>
        <taxon>Acetobacterales</taxon>
        <taxon>Acetobacteraceae</taxon>
        <taxon>Acetobacter</taxon>
    </lineage>
</organism>